<keyword evidence="4" id="KW-0479">Metal-binding</keyword>
<gene>
    <name evidence="8" type="ORF">IMC76_04115</name>
</gene>
<keyword evidence="3 7" id="KW-0808">Transferase</keyword>
<dbReference type="GO" id="GO:0016114">
    <property type="term" value="P:terpenoid biosynthetic process"/>
    <property type="evidence" value="ECO:0007669"/>
    <property type="project" value="UniProtKB-ARBA"/>
</dbReference>
<keyword evidence="5" id="KW-0460">Magnesium</keyword>
<dbReference type="RefSeq" id="WP_025802001.1">
    <property type="nucleotide sequence ID" value="NZ_CP053842.1"/>
</dbReference>
<dbReference type="CDD" id="cd00685">
    <property type="entry name" value="Trans_IPPS_HT"/>
    <property type="match status" value="1"/>
</dbReference>
<dbReference type="Proteomes" id="UP000594749">
    <property type="component" value="Chromosome"/>
</dbReference>
<dbReference type="PANTHER" id="PTHR43281">
    <property type="entry name" value="FARNESYL DIPHOSPHATE SYNTHASE"/>
    <property type="match status" value="1"/>
</dbReference>
<reference evidence="8 9" key="1">
    <citation type="submission" date="2020-10" db="EMBL/GenBank/DDBJ databases">
        <title>Campylobacter and Helicobacter PacBio genomes.</title>
        <authorList>
            <person name="Lane C."/>
        </authorList>
    </citation>
    <scope>NUCLEOTIDE SEQUENCE [LARGE SCALE GENOMIC DNA]</scope>
    <source>
        <strain evidence="8 9">2016D-0077</strain>
    </source>
</reference>
<evidence type="ECO:0000256" key="1">
    <source>
        <dbReference type="ARBA" id="ARBA00001946"/>
    </source>
</evidence>
<evidence type="ECO:0000256" key="6">
    <source>
        <dbReference type="ARBA" id="ARBA00023229"/>
    </source>
</evidence>
<dbReference type="InterPro" id="IPR008949">
    <property type="entry name" value="Isoprenoid_synthase_dom_sf"/>
</dbReference>
<dbReference type="InterPro" id="IPR033749">
    <property type="entry name" value="Polyprenyl_synt_CS"/>
</dbReference>
<protein>
    <submittedName>
        <fullName evidence="8">Polyprenyl synthetase family protein</fullName>
    </submittedName>
</protein>
<evidence type="ECO:0000256" key="3">
    <source>
        <dbReference type="ARBA" id="ARBA00022679"/>
    </source>
</evidence>
<evidence type="ECO:0000256" key="2">
    <source>
        <dbReference type="ARBA" id="ARBA00006706"/>
    </source>
</evidence>
<dbReference type="FunFam" id="1.10.600.10:FF:000001">
    <property type="entry name" value="Geranylgeranyl diphosphate synthase"/>
    <property type="match status" value="1"/>
</dbReference>
<comment type="similarity">
    <text evidence="2 7">Belongs to the FPP/GGPP synthase family.</text>
</comment>
<name>A0A7M1LHB3_9BACT</name>
<accession>A0A7M1LHB3</accession>
<dbReference type="Gene3D" id="1.10.600.10">
    <property type="entry name" value="Farnesyl Diphosphate Synthase"/>
    <property type="match status" value="1"/>
</dbReference>
<dbReference type="SFLD" id="SFLDG01017">
    <property type="entry name" value="Polyprenyl_Transferase_Like"/>
    <property type="match status" value="1"/>
</dbReference>
<evidence type="ECO:0000256" key="7">
    <source>
        <dbReference type="RuleBase" id="RU004466"/>
    </source>
</evidence>
<dbReference type="SFLD" id="SFLDS00005">
    <property type="entry name" value="Isoprenoid_Synthase_Type_I"/>
    <property type="match status" value="1"/>
</dbReference>
<dbReference type="AlphaFoldDB" id="A0A7M1LHB3"/>
<dbReference type="InterPro" id="IPR000092">
    <property type="entry name" value="Polyprenyl_synt"/>
</dbReference>
<evidence type="ECO:0000256" key="5">
    <source>
        <dbReference type="ARBA" id="ARBA00022842"/>
    </source>
</evidence>
<dbReference type="SUPFAM" id="SSF48576">
    <property type="entry name" value="Terpenoid synthases"/>
    <property type="match status" value="1"/>
</dbReference>
<dbReference type="OrthoDB" id="9805316at2"/>
<dbReference type="PROSITE" id="PS00723">
    <property type="entry name" value="POLYPRENYL_SYNTHASE_1"/>
    <property type="match status" value="1"/>
</dbReference>
<dbReference type="PROSITE" id="PS00444">
    <property type="entry name" value="POLYPRENYL_SYNTHASE_2"/>
    <property type="match status" value="1"/>
</dbReference>
<dbReference type="EMBL" id="CP063078">
    <property type="protein sequence ID" value="QOQ87989.1"/>
    <property type="molecule type" value="Genomic_DNA"/>
</dbReference>
<proteinExistence type="inferred from homology"/>
<evidence type="ECO:0000313" key="8">
    <source>
        <dbReference type="EMBL" id="QOQ87989.1"/>
    </source>
</evidence>
<dbReference type="PANTHER" id="PTHR43281:SF1">
    <property type="entry name" value="FARNESYL DIPHOSPHATE SYNTHASE"/>
    <property type="match status" value="1"/>
</dbReference>
<dbReference type="GO" id="GO:0046872">
    <property type="term" value="F:metal ion binding"/>
    <property type="evidence" value="ECO:0007669"/>
    <property type="project" value="UniProtKB-KW"/>
</dbReference>
<dbReference type="Pfam" id="PF00348">
    <property type="entry name" value="polyprenyl_synt"/>
    <property type="match status" value="1"/>
</dbReference>
<evidence type="ECO:0000256" key="4">
    <source>
        <dbReference type="ARBA" id="ARBA00022723"/>
    </source>
</evidence>
<comment type="cofactor">
    <cofactor evidence="1">
        <name>Mg(2+)</name>
        <dbReference type="ChEBI" id="CHEBI:18420"/>
    </cofactor>
</comment>
<sequence length="273" mass="30644">MKEKFESFLKANQIQAKSYHPYYEEALNYMLLSGGKHFRAQLLLGVVETLNPSRIDSALRVALGVEMIHTYSLIHDDLPVMDDSDLRRGVLTTHKKFDEVTALLVGDALNSRAFYEISRANLEPKVAIKCVEILSFAATQMVLGQALDCYFEKKTLSYEELKILHSHKTGALISASFELGAVISGVKDSLKFKEVGLKLGLLFQIVDDIIDVTMTKDEAGKPTHHDEDKNSFVNLLGLKGAQDERDKLISEIKIDDKKVQNLLDNLIEKYLKG</sequence>
<keyword evidence="6" id="KW-0414">Isoprene biosynthesis</keyword>
<dbReference type="GO" id="GO:0004659">
    <property type="term" value="F:prenyltransferase activity"/>
    <property type="evidence" value="ECO:0007669"/>
    <property type="project" value="InterPro"/>
</dbReference>
<keyword evidence="9" id="KW-1185">Reference proteome</keyword>
<organism evidence="8 9">
    <name type="scientific">Campylobacter corcagiensis</name>
    <dbReference type="NCBI Taxonomy" id="1448857"/>
    <lineage>
        <taxon>Bacteria</taxon>
        <taxon>Pseudomonadati</taxon>
        <taxon>Campylobacterota</taxon>
        <taxon>Epsilonproteobacteria</taxon>
        <taxon>Campylobacterales</taxon>
        <taxon>Campylobacteraceae</taxon>
        <taxon>Campylobacter</taxon>
    </lineage>
</organism>
<evidence type="ECO:0000313" key="9">
    <source>
        <dbReference type="Proteomes" id="UP000594749"/>
    </source>
</evidence>